<dbReference type="SUPFAM" id="SSF52402">
    <property type="entry name" value="Adenine nucleotide alpha hydrolases-like"/>
    <property type="match status" value="1"/>
</dbReference>
<evidence type="ECO:0000259" key="1">
    <source>
        <dbReference type="Pfam" id="PF01171"/>
    </source>
</evidence>
<dbReference type="PANTHER" id="PTHR43169">
    <property type="entry name" value="EXSB FAMILY PROTEIN"/>
    <property type="match status" value="1"/>
</dbReference>
<proteinExistence type="predicted"/>
<keyword evidence="3" id="KW-1185">Reference proteome</keyword>
<dbReference type="GO" id="GO:0016783">
    <property type="term" value="F:sulfurtransferase activity"/>
    <property type="evidence" value="ECO:0007669"/>
    <property type="project" value="InterPro"/>
</dbReference>
<dbReference type="EMBL" id="CP058560">
    <property type="protein sequence ID" value="QUH22998.1"/>
    <property type="molecule type" value="Genomic_DNA"/>
</dbReference>
<dbReference type="CDD" id="cd01990">
    <property type="entry name" value="LarE-like"/>
    <property type="match status" value="1"/>
</dbReference>
<evidence type="ECO:0000313" key="3">
    <source>
        <dbReference type="Proteomes" id="UP000681041"/>
    </source>
</evidence>
<evidence type="ECO:0000313" key="2">
    <source>
        <dbReference type="EMBL" id="QUH22998.1"/>
    </source>
</evidence>
<dbReference type="PANTHER" id="PTHR43169:SF2">
    <property type="entry name" value="NAD_GMP SYNTHASE DOMAIN-CONTAINING PROTEIN"/>
    <property type="match status" value="1"/>
</dbReference>
<gene>
    <name evidence="2" type="primary">larE</name>
    <name evidence="2" type="ORF">HYG87_04025</name>
</gene>
<dbReference type="Proteomes" id="UP000681041">
    <property type="component" value="Chromosome"/>
</dbReference>
<dbReference type="NCBIfam" id="TIGR00268">
    <property type="entry name" value="ATP-dependent sacrificial sulfur transferase LarE"/>
    <property type="match status" value="1"/>
</dbReference>
<sequence length="353" mass="39583">MELEAKINTIRELLKNKKILLAFSGGADSTVVAKIASEVAKSVLAVTIDNGVMPSSCIQNAENIARQMGIDHMVISEDYLLDEHFKENKPNRCFICRNKMYSKLETVAQEKGFKCLVDGTNISDLLEDRPGIMVNYQKNIFSPLVESGMTQEDVLDFLKKENLEFSTSTTCLATRISTGSEITTKKINRISYAESLIKNLSSANFIRVRDQGDMGIIEVDSYSSLLNPNTLQHIDSELKAVGFKKVVLDIGDSSKKKKDLVVYKPCKDELNKIMFETELPYPINIELTCIELEKMGIVKCSPGMGIAMLEVEGRNVTIFKKGKIVARRVKDQEDAQKLLIKVLPKIRRFVSEI</sequence>
<dbReference type="Pfam" id="PF01171">
    <property type="entry name" value="ATP_bind_3"/>
    <property type="match status" value="1"/>
</dbReference>
<dbReference type="RefSeq" id="WP_211533944.1">
    <property type="nucleotide sequence ID" value="NZ_CP058560.1"/>
</dbReference>
<dbReference type="InterPro" id="IPR011063">
    <property type="entry name" value="TilS/TtcA_N"/>
</dbReference>
<feature type="domain" description="tRNA(Ile)-lysidine/2-thiocytidine synthase N-terminal" evidence="1">
    <location>
        <begin position="18"/>
        <end position="127"/>
    </location>
</feature>
<dbReference type="AlphaFoldDB" id="A0A8T8K3D1"/>
<dbReference type="Gene3D" id="3.40.50.620">
    <property type="entry name" value="HUPs"/>
    <property type="match status" value="1"/>
</dbReference>
<keyword evidence="2" id="KW-0808">Transferase</keyword>
<name>A0A8T8K3D1_9EURY</name>
<dbReference type="GeneID" id="64819904"/>
<dbReference type="InterPro" id="IPR014729">
    <property type="entry name" value="Rossmann-like_a/b/a_fold"/>
</dbReference>
<dbReference type="KEGG" id="meme:HYG87_04025"/>
<accession>A0A8T8K3D1</accession>
<dbReference type="OrthoDB" id="61764at2157"/>
<dbReference type="InterPro" id="IPR052188">
    <property type="entry name" value="Ni-pincer_cofactor_biosynth"/>
</dbReference>
<protein>
    <submittedName>
        <fullName evidence="2">ATP-dependent sacrificial sulfur transferase LarE</fullName>
    </submittedName>
</protein>
<organism evidence="2 3">
    <name type="scientific">Methanobacterium alkalithermotolerans</name>
    <dbReference type="NCBI Taxonomy" id="2731220"/>
    <lineage>
        <taxon>Archaea</taxon>
        <taxon>Methanobacteriati</taxon>
        <taxon>Methanobacteriota</taxon>
        <taxon>Methanomada group</taxon>
        <taxon>Methanobacteria</taxon>
        <taxon>Methanobacteriales</taxon>
        <taxon>Methanobacteriaceae</taxon>
        <taxon>Methanobacterium</taxon>
    </lineage>
</organism>
<dbReference type="InterPro" id="IPR005232">
    <property type="entry name" value="LarE"/>
</dbReference>
<reference evidence="2" key="1">
    <citation type="submission" date="2020-07" db="EMBL/GenBank/DDBJ databases">
        <title>Methanobacterium. sp. MethCan genome.</title>
        <authorList>
            <person name="Postec A."/>
            <person name="Quemeneur M."/>
        </authorList>
    </citation>
    <scope>NUCLEOTIDE SEQUENCE</scope>
    <source>
        <strain evidence="2">MethCAN</strain>
    </source>
</reference>